<dbReference type="PANTHER" id="PTHR13061">
    <property type="entry name" value="DYNACTIN SUBUNIT P25"/>
    <property type="match status" value="1"/>
</dbReference>
<dbReference type="GO" id="GO:0047200">
    <property type="term" value="F:tetrahydrodipicolinate N-acetyltransferase activity"/>
    <property type="evidence" value="ECO:0007669"/>
    <property type="project" value="UniProtKB-EC"/>
</dbReference>
<organism evidence="1 2">
    <name type="scientific">Roseovarius gaetbuli</name>
    <dbReference type="NCBI Taxonomy" id="1356575"/>
    <lineage>
        <taxon>Bacteria</taxon>
        <taxon>Pseudomonadati</taxon>
        <taxon>Pseudomonadota</taxon>
        <taxon>Alphaproteobacteria</taxon>
        <taxon>Rhodobacterales</taxon>
        <taxon>Roseobacteraceae</taxon>
        <taxon>Roseovarius</taxon>
    </lineage>
</organism>
<dbReference type="SUPFAM" id="SSF51161">
    <property type="entry name" value="Trimeric LpxA-like enzymes"/>
    <property type="match status" value="1"/>
</dbReference>
<dbReference type="InterPro" id="IPR001451">
    <property type="entry name" value="Hexapep"/>
</dbReference>
<reference evidence="2" key="1">
    <citation type="submission" date="2017-03" db="EMBL/GenBank/DDBJ databases">
        <authorList>
            <person name="Rodrigo-Torres L."/>
            <person name="Arahal R.D."/>
            <person name="Lucena T."/>
        </authorList>
    </citation>
    <scope>NUCLEOTIDE SEQUENCE [LARGE SCALE GENOMIC DNA]</scope>
    <source>
        <strain evidence="2">CECT 8370</strain>
    </source>
</reference>
<keyword evidence="1" id="KW-0012">Acyltransferase</keyword>
<sequence>MTLYTLDGHAPQTPEDGDFWVAPDANVIGNVVLESATSVWFGVTLRGDNEVIHIGAGSNVQENTIMHTDKGYPLSIGAGCTIGHKAMLHGCTIGENSLIGMGATVLNGAKIGRNCLIGAGALITEGKEIPDGSLVMGAPGKVIRTLDEAAINGLKASALHYQDNMRRFRAGLVAL</sequence>
<dbReference type="CDD" id="cd04645">
    <property type="entry name" value="LbH_gamma_CA_like"/>
    <property type="match status" value="1"/>
</dbReference>
<dbReference type="AlphaFoldDB" id="A0A1X6Y4X1"/>
<dbReference type="InterPro" id="IPR047324">
    <property type="entry name" value="LbH_gamma_CA-like"/>
</dbReference>
<dbReference type="Proteomes" id="UP000194012">
    <property type="component" value="Unassembled WGS sequence"/>
</dbReference>
<dbReference type="InterPro" id="IPR011004">
    <property type="entry name" value="Trimer_LpxA-like_sf"/>
</dbReference>
<name>A0A1X6Y4X1_9RHOB</name>
<dbReference type="EMBL" id="FWFJ01000001">
    <property type="protein sequence ID" value="SLN10778.1"/>
    <property type="molecule type" value="Genomic_DNA"/>
</dbReference>
<dbReference type="Gene3D" id="2.160.10.10">
    <property type="entry name" value="Hexapeptide repeat proteins"/>
    <property type="match status" value="1"/>
</dbReference>
<gene>
    <name evidence="1" type="primary">dapH_1</name>
    <name evidence="1" type="ORF">ROG8370_00193</name>
</gene>
<dbReference type="PANTHER" id="PTHR13061:SF29">
    <property type="entry name" value="GAMMA CARBONIC ANHYDRASE-LIKE 1, MITOCHONDRIAL-RELATED"/>
    <property type="match status" value="1"/>
</dbReference>
<evidence type="ECO:0000313" key="2">
    <source>
        <dbReference type="Proteomes" id="UP000194012"/>
    </source>
</evidence>
<dbReference type="EC" id="2.3.1.89" evidence="1"/>
<dbReference type="RefSeq" id="WP_085825210.1">
    <property type="nucleotide sequence ID" value="NZ_FWFJ01000001.1"/>
</dbReference>
<proteinExistence type="predicted"/>
<keyword evidence="2" id="KW-1185">Reference proteome</keyword>
<dbReference type="OrthoDB" id="9803036at2"/>
<dbReference type="Pfam" id="PF00132">
    <property type="entry name" value="Hexapep"/>
    <property type="match status" value="1"/>
</dbReference>
<accession>A0A1X6Y4X1</accession>
<keyword evidence="1" id="KW-0808">Transferase</keyword>
<protein>
    <submittedName>
        <fullName evidence="1">2,3,4,5-tetrahydropyridine-2,6-dicarboxylate N-acetyltransferase</fullName>
        <ecNumber evidence="1">2.3.1.89</ecNumber>
    </submittedName>
</protein>
<dbReference type="InterPro" id="IPR050484">
    <property type="entry name" value="Transf_Hexapept/Carb_Anhydrase"/>
</dbReference>
<evidence type="ECO:0000313" key="1">
    <source>
        <dbReference type="EMBL" id="SLN10778.1"/>
    </source>
</evidence>